<dbReference type="Pfam" id="PF25355">
    <property type="entry name" value="DUF7882"/>
    <property type="match status" value="1"/>
</dbReference>
<sequence length="109" mass="12211">MGRFNYSSQVKTEVEDRALAHLQVVIGNKLRRGESFFFTWRDDVSVGDGRRSVWIHPSADLDFKYYGSRAPAMNRTWLEKLAHAANSTGGLFIMAEPADDVSTGSVETI</sequence>
<accession>A0A4R5YLK0</accession>
<organism evidence="2 3">
    <name type="scientific">Microbacterium oleivorans</name>
    <dbReference type="NCBI Taxonomy" id="273677"/>
    <lineage>
        <taxon>Bacteria</taxon>
        <taxon>Bacillati</taxon>
        <taxon>Actinomycetota</taxon>
        <taxon>Actinomycetes</taxon>
        <taxon>Micrococcales</taxon>
        <taxon>Microbacteriaceae</taxon>
        <taxon>Microbacterium</taxon>
    </lineage>
</organism>
<dbReference type="EMBL" id="SMZX01000001">
    <property type="protein sequence ID" value="TDL45452.1"/>
    <property type="molecule type" value="Genomic_DNA"/>
</dbReference>
<reference evidence="2 3" key="1">
    <citation type="submission" date="2019-03" db="EMBL/GenBank/DDBJ databases">
        <title>Genome Sequencing and Assembly of Various Microbes Isolated from Partially Reclaimed Soil and Acid Mine Drainage (AMD) Site.</title>
        <authorList>
            <person name="Steinbock B."/>
            <person name="Bechtold R."/>
            <person name="Sevigny J.L."/>
            <person name="Thomas D."/>
            <person name="Cuthill L.R."/>
            <person name="Aveiro Johannsen E.J."/>
            <person name="Thomas K."/>
            <person name="Ghosh A."/>
        </authorList>
    </citation>
    <scope>NUCLEOTIDE SEQUENCE [LARGE SCALE GENOMIC DNA]</scope>
    <source>
        <strain evidence="2 3">F-B2</strain>
    </source>
</reference>
<proteinExistence type="predicted"/>
<name>A0A4R5YLK0_9MICO</name>
<dbReference type="InterPro" id="IPR057204">
    <property type="entry name" value="DUF7882"/>
</dbReference>
<dbReference type="RefSeq" id="WP_133398652.1">
    <property type="nucleotide sequence ID" value="NZ_SMZX01000001.1"/>
</dbReference>
<evidence type="ECO:0000313" key="2">
    <source>
        <dbReference type="EMBL" id="TDL45452.1"/>
    </source>
</evidence>
<protein>
    <submittedName>
        <fullName evidence="2">ATP-dependent DNA ligase</fullName>
    </submittedName>
</protein>
<gene>
    <name evidence="2" type="ORF">E2R54_03025</name>
</gene>
<evidence type="ECO:0000259" key="1">
    <source>
        <dbReference type="Pfam" id="PF25355"/>
    </source>
</evidence>
<keyword evidence="2" id="KW-0436">Ligase</keyword>
<dbReference type="GO" id="GO:0016874">
    <property type="term" value="F:ligase activity"/>
    <property type="evidence" value="ECO:0007669"/>
    <property type="project" value="UniProtKB-KW"/>
</dbReference>
<evidence type="ECO:0000313" key="3">
    <source>
        <dbReference type="Proteomes" id="UP000295633"/>
    </source>
</evidence>
<dbReference type="AlphaFoldDB" id="A0A4R5YLK0"/>
<feature type="domain" description="DUF7882" evidence="1">
    <location>
        <begin position="1"/>
        <end position="96"/>
    </location>
</feature>
<dbReference type="Proteomes" id="UP000295633">
    <property type="component" value="Unassembled WGS sequence"/>
</dbReference>
<comment type="caution">
    <text evidence="2">The sequence shown here is derived from an EMBL/GenBank/DDBJ whole genome shotgun (WGS) entry which is preliminary data.</text>
</comment>